<sequence length="299" mass="35281">MNSIFFNKIEDAKCIKIYLHEKIDEKVINDTLIKLGLISLEFANSKGSEKYYYFKLAYEFERGKKITNSSIKLDAENSCIYIDDTPTYSVDIFGEIEKLLLYNKIIDRDEIYTKSGSRMNNHEIHEIDVNDIIKEIEFGSRVESAYRGNDGYTTYNAKEILTKHFIKFIIDKYKEELSLSKNNSKNKMKKEKVKELNIEKLNPIIRKCEDKIIEIKDIIKDFDYSDKKTYEELTSKVENDLKELENIKNVNKINEIIDEINKIYRNAYNKKNNVSSLSYIMETDENIDLIKKIDIENLE</sequence>
<dbReference type="EMBL" id="SAXU01000001">
    <property type="protein sequence ID" value="TXJ21643.1"/>
    <property type="molecule type" value="Genomic_DNA"/>
</dbReference>
<dbReference type="AlphaFoldDB" id="A0A5C8D9C9"/>
<proteinExistence type="predicted"/>
<evidence type="ECO:0000313" key="1">
    <source>
        <dbReference type="EMBL" id="TXJ21643.1"/>
    </source>
</evidence>
<dbReference type="Proteomes" id="UP000324638">
    <property type="component" value="Unassembled WGS sequence"/>
</dbReference>
<protein>
    <submittedName>
        <fullName evidence="1">Uncharacterized protein</fullName>
    </submittedName>
</protein>
<dbReference type="RefSeq" id="WP_147739546.1">
    <property type="nucleotide sequence ID" value="NZ_SAXU01000001.1"/>
</dbReference>
<evidence type="ECO:0000313" key="2">
    <source>
        <dbReference type="Proteomes" id="UP000324638"/>
    </source>
</evidence>
<accession>A0A5C8D9C9</accession>
<organism evidence="1 2">
    <name type="scientific">Brachyspira aalborgi</name>
    <dbReference type="NCBI Taxonomy" id="29522"/>
    <lineage>
        <taxon>Bacteria</taxon>
        <taxon>Pseudomonadati</taxon>
        <taxon>Spirochaetota</taxon>
        <taxon>Spirochaetia</taxon>
        <taxon>Brachyspirales</taxon>
        <taxon>Brachyspiraceae</taxon>
        <taxon>Brachyspira</taxon>
    </lineage>
</organism>
<reference evidence="1 2" key="1">
    <citation type="journal article" date="1992" name="Lakartidningen">
        <title>[Penicillin V and not amoxicillin is the first choice preparation in acute otitis].</title>
        <authorList>
            <person name="Kamme C."/>
            <person name="Lundgren K."/>
            <person name="Prellner K."/>
        </authorList>
    </citation>
    <scope>NUCLEOTIDE SEQUENCE [LARGE SCALE GENOMIC DNA]</scope>
    <source>
        <strain evidence="1 2">513A</strain>
    </source>
</reference>
<comment type="caution">
    <text evidence="1">The sequence shown here is derived from an EMBL/GenBank/DDBJ whole genome shotgun (WGS) entry which is preliminary data.</text>
</comment>
<name>A0A5C8D9C9_9SPIR</name>
<gene>
    <name evidence="1" type="ORF">EPJ79_11170</name>
</gene>